<evidence type="ECO:0000313" key="2">
    <source>
        <dbReference type="EMBL" id="KAF2744699.1"/>
    </source>
</evidence>
<gene>
    <name evidence="2" type="ORF">M011DRAFT_164562</name>
</gene>
<sequence>MSACLQTHLSCPKPESGFFPRRVIDLSSQPPKLLVDHDRRDPYVTLSYCWGGPQLQKLRQQRLREYTTALPVDRLPQTILDAFKTTQQLGFRYLWVDSLCILQDSPEDKLTEISSMAKIYSLSALTIVAASATKVDLGFLGPREDFLRDNIRVPFLCKDGSLGTIALCRFPTQTFYHPDDNPIETRAWTSQERLLTNRALIYSHSGLRFACRQRLESSARGTEWLEGYWEPNYINVADSKDASKWRTLVKQYSRRSLSHPSDKLLAIAALARAYGEEEDYLAGLWRHSIVPDLLWNSDCESHTKDSAALHHAPTWSWASTDSRVSWPMVLGDPSRVMDDPTQFEVLSAAIEPRAGNTGYGQISHGRLEVKGCTLRLSAGRVSELGWGMLNADASNTVHTYRPTPLLLTHPSGPQNRIQGQTWSDDPFNLSSFRISFDNDELGRDDLVLVLVFNARHESDPEKGTLCGLVLEEIGSPGQGTARRVGMFEFEVDKTPRQGALELESSGVGRVSKFRALECLQDAPVEVHIVV</sequence>
<proteinExistence type="predicted"/>
<keyword evidence="3" id="KW-1185">Reference proteome</keyword>
<protein>
    <submittedName>
        <fullName evidence="2">HET-domain-containing protein</fullName>
    </submittedName>
</protein>
<dbReference type="Pfam" id="PF06985">
    <property type="entry name" value="HET"/>
    <property type="match status" value="1"/>
</dbReference>
<evidence type="ECO:0000259" key="1">
    <source>
        <dbReference type="Pfam" id="PF06985"/>
    </source>
</evidence>
<name>A0A6A6V4M0_9PLEO</name>
<dbReference type="OrthoDB" id="5125733at2759"/>
<dbReference type="PANTHER" id="PTHR33112:SF16">
    <property type="entry name" value="HETEROKARYON INCOMPATIBILITY DOMAIN-CONTAINING PROTEIN"/>
    <property type="match status" value="1"/>
</dbReference>
<organism evidence="2 3">
    <name type="scientific">Sporormia fimetaria CBS 119925</name>
    <dbReference type="NCBI Taxonomy" id="1340428"/>
    <lineage>
        <taxon>Eukaryota</taxon>
        <taxon>Fungi</taxon>
        <taxon>Dikarya</taxon>
        <taxon>Ascomycota</taxon>
        <taxon>Pezizomycotina</taxon>
        <taxon>Dothideomycetes</taxon>
        <taxon>Pleosporomycetidae</taxon>
        <taxon>Pleosporales</taxon>
        <taxon>Sporormiaceae</taxon>
        <taxon>Sporormia</taxon>
    </lineage>
</organism>
<dbReference type="PANTHER" id="PTHR33112">
    <property type="entry name" value="DOMAIN PROTEIN, PUTATIVE-RELATED"/>
    <property type="match status" value="1"/>
</dbReference>
<reference evidence="2" key="1">
    <citation type="journal article" date="2020" name="Stud. Mycol.">
        <title>101 Dothideomycetes genomes: a test case for predicting lifestyles and emergence of pathogens.</title>
        <authorList>
            <person name="Haridas S."/>
            <person name="Albert R."/>
            <person name="Binder M."/>
            <person name="Bloem J."/>
            <person name="Labutti K."/>
            <person name="Salamov A."/>
            <person name="Andreopoulos B."/>
            <person name="Baker S."/>
            <person name="Barry K."/>
            <person name="Bills G."/>
            <person name="Bluhm B."/>
            <person name="Cannon C."/>
            <person name="Castanera R."/>
            <person name="Culley D."/>
            <person name="Daum C."/>
            <person name="Ezra D."/>
            <person name="Gonzalez J."/>
            <person name="Henrissat B."/>
            <person name="Kuo A."/>
            <person name="Liang C."/>
            <person name="Lipzen A."/>
            <person name="Lutzoni F."/>
            <person name="Magnuson J."/>
            <person name="Mondo S."/>
            <person name="Nolan M."/>
            <person name="Ohm R."/>
            <person name="Pangilinan J."/>
            <person name="Park H.-J."/>
            <person name="Ramirez L."/>
            <person name="Alfaro M."/>
            <person name="Sun H."/>
            <person name="Tritt A."/>
            <person name="Yoshinaga Y."/>
            <person name="Zwiers L.-H."/>
            <person name="Turgeon B."/>
            <person name="Goodwin S."/>
            <person name="Spatafora J."/>
            <person name="Crous P."/>
            <person name="Grigoriev I."/>
        </authorList>
    </citation>
    <scope>NUCLEOTIDE SEQUENCE</scope>
    <source>
        <strain evidence="2">CBS 119925</strain>
    </source>
</reference>
<dbReference type="Proteomes" id="UP000799440">
    <property type="component" value="Unassembled WGS sequence"/>
</dbReference>
<dbReference type="AlphaFoldDB" id="A0A6A6V4M0"/>
<dbReference type="EMBL" id="MU006587">
    <property type="protein sequence ID" value="KAF2744699.1"/>
    <property type="molecule type" value="Genomic_DNA"/>
</dbReference>
<dbReference type="InterPro" id="IPR010730">
    <property type="entry name" value="HET"/>
</dbReference>
<evidence type="ECO:0000313" key="3">
    <source>
        <dbReference type="Proteomes" id="UP000799440"/>
    </source>
</evidence>
<feature type="domain" description="Heterokaryon incompatibility" evidence="1">
    <location>
        <begin position="43"/>
        <end position="192"/>
    </location>
</feature>
<accession>A0A6A6V4M0</accession>